<keyword evidence="3" id="KW-0812">Transmembrane</keyword>
<dbReference type="Gene3D" id="1.10.3860.10">
    <property type="entry name" value="Sodium:dicarboxylate symporter"/>
    <property type="match status" value="1"/>
</dbReference>
<dbReference type="AlphaFoldDB" id="A0AAW9RB43"/>
<dbReference type="InterPro" id="IPR001991">
    <property type="entry name" value="Na-dicarboxylate_symporter"/>
</dbReference>
<proteinExistence type="predicted"/>
<dbReference type="SUPFAM" id="SSF118215">
    <property type="entry name" value="Proton glutamate symport protein"/>
    <property type="match status" value="1"/>
</dbReference>
<gene>
    <name evidence="6" type="ORF">V3330_06150</name>
</gene>
<evidence type="ECO:0000256" key="2">
    <source>
        <dbReference type="ARBA" id="ARBA00022448"/>
    </source>
</evidence>
<name>A0AAW9RB43_9GAMM</name>
<reference evidence="6 7" key="1">
    <citation type="submission" date="2024-02" db="EMBL/GenBank/DDBJ databases">
        <title>A novel Wenzhouxiangellaceae bacterium, isolated from coastal sediments.</title>
        <authorList>
            <person name="Du Z.-J."/>
            <person name="Ye Y.-Q."/>
            <person name="Zhang X.-Y."/>
        </authorList>
    </citation>
    <scope>NUCLEOTIDE SEQUENCE [LARGE SCALE GENOMIC DNA]</scope>
    <source>
        <strain evidence="6 7">CH-27</strain>
    </source>
</reference>
<evidence type="ECO:0000313" key="7">
    <source>
        <dbReference type="Proteomes" id="UP001359886"/>
    </source>
</evidence>
<evidence type="ECO:0000313" key="6">
    <source>
        <dbReference type="EMBL" id="MEJ8567203.1"/>
    </source>
</evidence>
<keyword evidence="4" id="KW-1133">Transmembrane helix</keyword>
<dbReference type="Proteomes" id="UP001359886">
    <property type="component" value="Unassembled WGS sequence"/>
</dbReference>
<comment type="subcellular location">
    <subcellularLocation>
        <location evidence="1">Membrane</location>
        <topology evidence="1">Multi-pass membrane protein</topology>
    </subcellularLocation>
</comment>
<protein>
    <submittedName>
        <fullName evidence="6">Cation:dicarboxylase symporter family transporter</fullName>
    </submittedName>
</protein>
<sequence length="50" mass="5659">MTRLLRPLSLNHLVDRILDMTRTSINVTGDLTACVVLSRWLHLTDADVPD</sequence>
<comment type="caution">
    <text evidence="6">The sequence shown here is derived from an EMBL/GenBank/DDBJ whole genome shotgun (WGS) entry which is preliminary data.</text>
</comment>
<dbReference type="InterPro" id="IPR036458">
    <property type="entry name" value="Na:dicarbo_symporter_sf"/>
</dbReference>
<organism evidence="6 7">
    <name type="scientific">Elongatibacter sediminis</name>
    <dbReference type="NCBI Taxonomy" id="3119006"/>
    <lineage>
        <taxon>Bacteria</taxon>
        <taxon>Pseudomonadati</taxon>
        <taxon>Pseudomonadota</taxon>
        <taxon>Gammaproteobacteria</taxon>
        <taxon>Chromatiales</taxon>
        <taxon>Wenzhouxiangellaceae</taxon>
        <taxon>Elongatibacter</taxon>
    </lineage>
</organism>
<keyword evidence="2" id="KW-0813">Transport</keyword>
<dbReference type="EMBL" id="JAZHOG010000003">
    <property type="protein sequence ID" value="MEJ8567203.1"/>
    <property type="molecule type" value="Genomic_DNA"/>
</dbReference>
<evidence type="ECO:0000256" key="5">
    <source>
        <dbReference type="ARBA" id="ARBA00023136"/>
    </source>
</evidence>
<dbReference type="GO" id="GO:0016020">
    <property type="term" value="C:membrane"/>
    <property type="evidence" value="ECO:0007669"/>
    <property type="project" value="UniProtKB-SubCell"/>
</dbReference>
<keyword evidence="7" id="KW-1185">Reference proteome</keyword>
<dbReference type="GO" id="GO:0015293">
    <property type="term" value="F:symporter activity"/>
    <property type="evidence" value="ECO:0007669"/>
    <property type="project" value="InterPro"/>
</dbReference>
<evidence type="ECO:0000256" key="3">
    <source>
        <dbReference type="ARBA" id="ARBA00022692"/>
    </source>
</evidence>
<dbReference type="RefSeq" id="WP_354694518.1">
    <property type="nucleotide sequence ID" value="NZ_JAZHOG010000003.1"/>
</dbReference>
<keyword evidence="5" id="KW-0472">Membrane</keyword>
<dbReference type="Pfam" id="PF00375">
    <property type="entry name" value="SDF"/>
    <property type="match status" value="1"/>
</dbReference>
<evidence type="ECO:0000256" key="4">
    <source>
        <dbReference type="ARBA" id="ARBA00022989"/>
    </source>
</evidence>
<evidence type="ECO:0000256" key="1">
    <source>
        <dbReference type="ARBA" id="ARBA00004141"/>
    </source>
</evidence>
<accession>A0AAW9RB43</accession>